<feature type="transmembrane region" description="Helical" evidence="1">
    <location>
        <begin position="32"/>
        <end position="51"/>
    </location>
</feature>
<dbReference type="Pfam" id="PF19885">
    <property type="entry name" value="DUF6358"/>
    <property type="match status" value="1"/>
</dbReference>
<proteinExistence type="predicted"/>
<evidence type="ECO:0000256" key="1">
    <source>
        <dbReference type="SAM" id="Phobius"/>
    </source>
</evidence>
<dbReference type="RefSeq" id="WP_147030393.1">
    <property type="nucleotide sequence ID" value="NZ_CP042436.1"/>
</dbReference>
<name>A0A5B8UTQ8_9SPHI</name>
<keyword evidence="1" id="KW-1133">Transmembrane helix</keyword>
<reference evidence="2 3" key="1">
    <citation type="journal article" date="2017" name="Curr. Microbiol.">
        <title>Mucilaginibacter ginsenosidivorans sp. nov., Isolated from Soil of Ginseng Field.</title>
        <authorList>
            <person name="Kim M.M."/>
            <person name="Siddiqi M.Z."/>
            <person name="Im W.T."/>
        </authorList>
    </citation>
    <scope>NUCLEOTIDE SEQUENCE [LARGE SCALE GENOMIC DNA]</scope>
    <source>
        <strain evidence="2 3">Gsoil 3017</strain>
    </source>
</reference>
<protein>
    <submittedName>
        <fullName evidence="2">Uncharacterized protein</fullName>
    </submittedName>
</protein>
<gene>
    <name evidence="2" type="ORF">FRZ54_04185</name>
</gene>
<dbReference type="InterPro" id="IPR045938">
    <property type="entry name" value="DUF6358"/>
</dbReference>
<evidence type="ECO:0000313" key="2">
    <source>
        <dbReference type="EMBL" id="QEC61816.1"/>
    </source>
</evidence>
<keyword evidence="1" id="KW-0472">Membrane</keyword>
<feature type="transmembrane region" description="Helical" evidence="1">
    <location>
        <begin position="7"/>
        <end position="26"/>
    </location>
</feature>
<keyword evidence="1" id="KW-0812">Transmembrane</keyword>
<organism evidence="2 3">
    <name type="scientific">Mucilaginibacter ginsenosidivorans</name>
    <dbReference type="NCBI Taxonomy" id="398053"/>
    <lineage>
        <taxon>Bacteria</taxon>
        <taxon>Pseudomonadati</taxon>
        <taxon>Bacteroidota</taxon>
        <taxon>Sphingobacteriia</taxon>
        <taxon>Sphingobacteriales</taxon>
        <taxon>Sphingobacteriaceae</taxon>
        <taxon>Mucilaginibacter</taxon>
    </lineage>
</organism>
<dbReference type="Proteomes" id="UP000321479">
    <property type="component" value="Chromosome"/>
</dbReference>
<evidence type="ECO:0000313" key="3">
    <source>
        <dbReference type="Proteomes" id="UP000321479"/>
    </source>
</evidence>
<accession>A0A5B8UTQ8</accession>
<dbReference type="EMBL" id="CP042436">
    <property type="protein sequence ID" value="QEC61816.1"/>
    <property type="molecule type" value="Genomic_DNA"/>
</dbReference>
<dbReference type="KEGG" id="mgin:FRZ54_04185"/>
<dbReference type="OrthoDB" id="773226at2"/>
<keyword evidence="3" id="KW-1185">Reference proteome</keyword>
<sequence>MAKKLALNVLYNIGIFICLVLIYTGFEKKHYEYIAGAVFIGAVLVVLKIRLMKEVRNMQNKP</sequence>
<dbReference type="AlphaFoldDB" id="A0A5B8UTQ8"/>